<feature type="domain" description="Xylose isomerase-like TIM barrel" evidence="1">
    <location>
        <begin position="26"/>
        <end position="261"/>
    </location>
</feature>
<dbReference type="PANTHER" id="PTHR21445:SF0">
    <property type="entry name" value="APURINIC-APYRIMIDINIC ENDONUCLEASE"/>
    <property type="match status" value="1"/>
</dbReference>
<gene>
    <name evidence="2" type="primary">nfo</name>
    <name evidence="2" type="ORF">Dform_01906</name>
</gene>
<organism evidence="2 3">
    <name type="scientific">Dehalogenimonas formicexedens</name>
    <dbReference type="NCBI Taxonomy" id="1839801"/>
    <lineage>
        <taxon>Bacteria</taxon>
        <taxon>Bacillati</taxon>
        <taxon>Chloroflexota</taxon>
        <taxon>Dehalococcoidia</taxon>
        <taxon>Dehalococcoidales</taxon>
        <taxon>Dehalococcoidaceae</taxon>
        <taxon>Dehalogenimonas</taxon>
    </lineage>
</organism>
<dbReference type="PANTHER" id="PTHR21445">
    <property type="entry name" value="ENDONUCLEASE IV ENDODEOXYRIBONUCLEASE IV"/>
    <property type="match status" value="1"/>
</dbReference>
<dbReference type="OrthoDB" id="9805666at2"/>
<dbReference type="EC" id="3.1.21.2" evidence="2"/>
<proteinExistence type="predicted"/>
<dbReference type="KEGG" id="dfo:Dform_01906"/>
<dbReference type="Proteomes" id="UP000185934">
    <property type="component" value="Chromosome"/>
</dbReference>
<dbReference type="InterPro" id="IPR013022">
    <property type="entry name" value="Xyl_isomerase-like_TIM-brl"/>
</dbReference>
<dbReference type="GO" id="GO:0008081">
    <property type="term" value="F:phosphoric diester hydrolase activity"/>
    <property type="evidence" value="ECO:0007669"/>
    <property type="project" value="TreeGrafter"/>
</dbReference>
<dbReference type="GO" id="GO:0003677">
    <property type="term" value="F:DNA binding"/>
    <property type="evidence" value="ECO:0007669"/>
    <property type="project" value="InterPro"/>
</dbReference>
<dbReference type="AlphaFoldDB" id="A0A1P8F9S0"/>
<evidence type="ECO:0000259" key="1">
    <source>
        <dbReference type="Pfam" id="PF01261"/>
    </source>
</evidence>
<dbReference type="Pfam" id="PF01261">
    <property type="entry name" value="AP_endonuc_2"/>
    <property type="match status" value="1"/>
</dbReference>
<dbReference type="GO" id="GO:0006284">
    <property type="term" value="P:base-excision repair"/>
    <property type="evidence" value="ECO:0007669"/>
    <property type="project" value="TreeGrafter"/>
</dbReference>
<keyword evidence="2" id="KW-0378">Hydrolase</keyword>
<dbReference type="GO" id="GO:0008270">
    <property type="term" value="F:zinc ion binding"/>
    <property type="evidence" value="ECO:0007669"/>
    <property type="project" value="InterPro"/>
</dbReference>
<dbReference type="SUPFAM" id="SSF51658">
    <property type="entry name" value="Xylose isomerase-like"/>
    <property type="match status" value="1"/>
</dbReference>
<dbReference type="GO" id="GO:0008833">
    <property type="term" value="F:deoxyribonuclease IV (phage-T4-induced) activity"/>
    <property type="evidence" value="ECO:0007669"/>
    <property type="project" value="UniProtKB-EC"/>
</dbReference>
<dbReference type="SMART" id="SM00518">
    <property type="entry name" value="AP2Ec"/>
    <property type="match status" value="1"/>
</dbReference>
<dbReference type="GO" id="GO:0003906">
    <property type="term" value="F:DNA-(apurinic or apyrimidinic site) endonuclease activity"/>
    <property type="evidence" value="ECO:0007669"/>
    <property type="project" value="TreeGrafter"/>
</dbReference>
<dbReference type="EMBL" id="CP018258">
    <property type="protein sequence ID" value="APV45221.1"/>
    <property type="molecule type" value="Genomic_DNA"/>
</dbReference>
<dbReference type="Gene3D" id="3.20.20.150">
    <property type="entry name" value="Divalent-metal-dependent TIM barrel enzymes"/>
    <property type="match status" value="1"/>
</dbReference>
<keyword evidence="3" id="KW-1185">Reference proteome</keyword>
<accession>A0A1P8F9S0</accession>
<sequence>MTMLTFGTAGIPASTKASGDTVAGLKRIAELGLGGMEIEFVRGVYLKDHTAAPVAYVGKKLGLKLSCHAPYYLNLNHADEVRRRQAGGVLHHAASMAAKAGAKSVVFHAGYYLKDSPEIVYDAIKAQIEVVLDKLQGEGTLVKLRPELAGKISQFGTLAEILRLSKELPGVAPAIDFAHLHASTGRYNSYAEFSEVLNRVGDTLGREALDDLHLHVSGIEYAKTGERRHLNLADSDFHYDELLQALTDVKAGGLLICESPNIEVDTLLLQRTYLDLSPRM</sequence>
<dbReference type="STRING" id="1839801.Dform_01906"/>
<dbReference type="InterPro" id="IPR036237">
    <property type="entry name" value="Xyl_isomerase-like_sf"/>
</dbReference>
<evidence type="ECO:0000313" key="2">
    <source>
        <dbReference type="EMBL" id="APV45221.1"/>
    </source>
</evidence>
<evidence type="ECO:0000313" key="3">
    <source>
        <dbReference type="Proteomes" id="UP000185934"/>
    </source>
</evidence>
<dbReference type="InterPro" id="IPR001719">
    <property type="entry name" value="AP_endonuc_2"/>
</dbReference>
<protein>
    <submittedName>
        <fullName evidence="2">Deoxyribonuclease IV</fullName>
        <ecNumber evidence="2">3.1.21.2</ecNumber>
    </submittedName>
</protein>
<name>A0A1P8F9S0_9CHLR</name>
<reference evidence="3" key="1">
    <citation type="submission" date="2016-11" db="EMBL/GenBank/DDBJ databases">
        <title>Dehalogenimonas formicexedens sp. nov., a chlorinated alkane respiring bacterium isolated from contaminated groundwater.</title>
        <authorList>
            <person name="Key T.A."/>
            <person name="Bowman K.S."/>
            <person name="Lee I."/>
            <person name="Chun J."/>
            <person name="Albuquerque L."/>
            <person name="da Costa M.S."/>
            <person name="Rainey F.A."/>
            <person name="Moe W.M."/>
        </authorList>
    </citation>
    <scope>NUCLEOTIDE SEQUENCE [LARGE SCALE GENOMIC DNA]</scope>
    <source>
        <strain evidence="3">NSZ-14</strain>
    </source>
</reference>